<dbReference type="Proteomes" id="UP001149719">
    <property type="component" value="Unassembled WGS sequence"/>
</dbReference>
<proteinExistence type="predicted"/>
<evidence type="ECO:0000256" key="1">
    <source>
        <dbReference type="SAM" id="Phobius"/>
    </source>
</evidence>
<evidence type="ECO:0000313" key="2">
    <source>
        <dbReference type="EMBL" id="MCZ2723293.1"/>
    </source>
</evidence>
<evidence type="ECO:0000313" key="3">
    <source>
        <dbReference type="Proteomes" id="UP001149719"/>
    </source>
</evidence>
<gene>
    <name evidence="2" type="ORF">O1D97_17200</name>
</gene>
<dbReference type="EMBL" id="JAPUBN010000020">
    <property type="protein sequence ID" value="MCZ2723293.1"/>
    <property type="molecule type" value="Genomic_DNA"/>
</dbReference>
<organism evidence="2 3">
    <name type="scientific">Marinomonas phaeophyticola</name>
    <dbReference type="NCBI Taxonomy" id="3004091"/>
    <lineage>
        <taxon>Bacteria</taxon>
        <taxon>Pseudomonadati</taxon>
        <taxon>Pseudomonadota</taxon>
        <taxon>Gammaproteobacteria</taxon>
        <taxon>Oceanospirillales</taxon>
        <taxon>Oceanospirillaceae</taxon>
        <taxon>Marinomonas</taxon>
    </lineage>
</organism>
<name>A0ABT4JY21_9GAMM</name>
<dbReference type="RefSeq" id="WP_269127380.1">
    <property type="nucleotide sequence ID" value="NZ_JAPUBN010000020.1"/>
</dbReference>
<reference evidence="2" key="1">
    <citation type="submission" date="2022-12" db="EMBL/GenBank/DDBJ databases">
        <title>Marinomonas 15G1-11 sp. nov, isolated from marine algae.</title>
        <authorList>
            <person name="Butt M."/>
            <person name="Choi D.G."/>
            <person name="Kim J.M."/>
            <person name="Lee J.K."/>
            <person name="Baek J.H."/>
            <person name="Jeon C.O."/>
        </authorList>
    </citation>
    <scope>NUCLEOTIDE SEQUENCE</scope>
    <source>
        <strain evidence="2">15G1-11</strain>
    </source>
</reference>
<keyword evidence="3" id="KW-1185">Reference proteome</keyword>
<sequence length="624" mass="71482">MSLDKSLEQSLFLLLDDLENYAVQYRESPYTSVKSLKSALFDIYSILDNLTISSSSFFDWFLSNKSFLLSSAFSLSGYKSSTDAFLFSLVDNFRQNLSLFGFYHHEIEMNSPLQVLQIDALSRMLTSLKKEKIKKSMYSTYKSSSNFNSYADVTLVVNDLLNDPNVVEFSITGSLEYGERFVAQSHNITMEVATSYSLQLIEKKYTRLKWSEKTIEDHEASSFYKDVISLIQLYEKGKNNRSSSFHFNTDFSNFLYKRIELYLSKYTGQVSEWVRVFQNIVCVQKLENICLPAFLKNEFGAFLDERGIFTGNKKTLSLDRWNGKSYFSLLPCHDGIGGLNVELTSAGLGEIPLIHSYNLLTAFCSESAFLFDYDSLYMDVLIVMVEGSRYVIPKYQIQDVTSYCDDLGSNKANYFYSLYKDTSVLTFRKIDWTIVRKTDVNDHKDECDKKIVFIAQADIVFGVVCDFMSEVTIARKLDSNDTIDSLAAFWSTREGELLGEFTPINDQTILDVESLALEFTGESEPDLCDVFLIGIFEDTVFAIEKGVSCSIENTALDGVYELGSPSIQRYYIPYEGKVYPVVNLLDDIDDIDERMIQRGSFIFFTIRISSLLFTFHLFVMMIWL</sequence>
<keyword evidence="1" id="KW-1133">Transmembrane helix</keyword>
<keyword evidence="1" id="KW-0812">Transmembrane</keyword>
<keyword evidence="1" id="KW-0472">Membrane</keyword>
<accession>A0ABT4JY21</accession>
<comment type="caution">
    <text evidence="2">The sequence shown here is derived from an EMBL/GenBank/DDBJ whole genome shotgun (WGS) entry which is preliminary data.</text>
</comment>
<feature type="transmembrane region" description="Helical" evidence="1">
    <location>
        <begin position="601"/>
        <end position="623"/>
    </location>
</feature>
<protein>
    <submittedName>
        <fullName evidence="2">Uncharacterized protein</fullName>
    </submittedName>
</protein>